<dbReference type="Proteomes" id="UP001165121">
    <property type="component" value="Unassembled WGS sequence"/>
</dbReference>
<dbReference type="AlphaFoldDB" id="A0A9W7CRN6"/>
<dbReference type="EMBL" id="BSXT01001036">
    <property type="protein sequence ID" value="GMF37759.1"/>
    <property type="molecule type" value="Genomic_DNA"/>
</dbReference>
<keyword evidence="2" id="KW-1185">Reference proteome</keyword>
<comment type="caution">
    <text evidence="1">The sequence shown here is derived from an EMBL/GenBank/DDBJ whole genome shotgun (WGS) entry which is preliminary data.</text>
</comment>
<evidence type="ECO:0000313" key="2">
    <source>
        <dbReference type="Proteomes" id="UP001165121"/>
    </source>
</evidence>
<evidence type="ECO:0000313" key="1">
    <source>
        <dbReference type="EMBL" id="GMF37759.1"/>
    </source>
</evidence>
<sequence>MVKTQSPPSNWYRACVREISHRFLGLRCLSSTLADQAASSTDRLDGVKNVKKETQVRGKTVLREKEVLAALRTYKELNGHLLVPRPFTVPDDERWPSDLWGYRLGSVVSYLRNVLEKKVPLPAGMEEELKHLDFVRNVSKYKWDNIVLPGLRRFYQEHGHTDIPQQFVVPDGDESWPRLAWGYRLGSIVIAIRHEIVYLAQVATSKDDLDRMDFCYDMTLADRDWEEKVLPSIQVYHKEFGHCIIPIAFAVPSRPPWPEKAWGISLGTIAKSIRARKTYAENAARDKDVLDAVGFVWNHHDTMWNEVIIPALETFVNVYKNDKVPQSFVVPSESPWPKIAWGRKLGVVISDIRNKGIYFAHFGRDIDKLLALGLHLKLSARAWEKRVAPLLKTYAELHDVAEISDDFVVPSEAPWEESMWGVRLGLIVAYNS</sequence>
<dbReference type="OrthoDB" id="66498at2759"/>
<dbReference type="PANTHER" id="PTHR37066:SF1">
    <property type="entry name" value="LNS2_PITP DOMAIN-CONTAINING PROTEIN"/>
    <property type="match status" value="1"/>
</dbReference>
<proteinExistence type="predicted"/>
<dbReference type="PANTHER" id="PTHR37066">
    <property type="entry name" value="HELICASE-ASSOCIATED"/>
    <property type="match status" value="1"/>
</dbReference>
<name>A0A9W7CRN6_9STRA</name>
<organism evidence="1 2">
    <name type="scientific">Phytophthora fragariaefolia</name>
    <dbReference type="NCBI Taxonomy" id="1490495"/>
    <lineage>
        <taxon>Eukaryota</taxon>
        <taxon>Sar</taxon>
        <taxon>Stramenopiles</taxon>
        <taxon>Oomycota</taxon>
        <taxon>Peronosporomycetes</taxon>
        <taxon>Peronosporales</taxon>
        <taxon>Peronosporaceae</taxon>
        <taxon>Phytophthora</taxon>
    </lineage>
</organism>
<accession>A0A9W7CRN6</accession>
<gene>
    <name evidence="1" type="ORF">Pfra01_001066900</name>
</gene>
<protein>
    <submittedName>
        <fullName evidence="1">Unnamed protein product</fullName>
    </submittedName>
</protein>
<reference evidence="1" key="1">
    <citation type="submission" date="2023-04" db="EMBL/GenBank/DDBJ databases">
        <title>Phytophthora fragariaefolia NBRC 109709.</title>
        <authorList>
            <person name="Ichikawa N."/>
            <person name="Sato H."/>
            <person name="Tonouchi N."/>
        </authorList>
    </citation>
    <scope>NUCLEOTIDE SEQUENCE</scope>
    <source>
        <strain evidence="1">NBRC 109709</strain>
    </source>
</reference>